<sequence>FVVMALLLFIIGPLAALRTPTDIFPNINIPVIGVAWQYTG</sequence>
<protein>
    <submittedName>
        <fullName evidence="1">Uncharacterized protein</fullName>
    </submittedName>
</protein>
<name>X1I077_9ZZZZ</name>
<reference evidence="1" key="1">
    <citation type="journal article" date="2014" name="Front. Microbiol.">
        <title>High frequency of phylogenetically diverse reductive dehalogenase-homologous genes in deep subseafloor sedimentary metagenomes.</title>
        <authorList>
            <person name="Kawai M."/>
            <person name="Futagami T."/>
            <person name="Toyoda A."/>
            <person name="Takaki Y."/>
            <person name="Nishi S."/>
            <person name="Hori S."/>
            <person name="Arai W."/>
            <person name="Tsubouchi T."/>
            <person name="Morono Y."/>
            <person name="Uchiyama I."/>
            <person name="Ito T."/>
            <person name="Fujiyama A."/>
            <person name="Inagaki F."/>
            <person name="Takami H."/>
        </authorList>
    </citation>
    <scope>NUCLEOTIDE SEQUENCE</scope>
    <source>
        <strain evidence="1">Expedition CK06-06</strain>
    </source>
</reference>
<accession>X1I077</accession>
<proteinExistence type="predicted"/>
<feature type="non-terminal residue" evidence="1">
    <location>
        <position position="1"/>
    </location>
</feature>
<organism evidence="1">
    <name type="scientific">marine sediment metagenome</name>
    <dbReference type="NCBI Taxonomy" id="412755"/>
    <lineage>
        <taxon>unclassified sequences</taxon>
        <taxon>metagenomes</taxon>
        <taxon>ecological metagenomes</taxon>
    </lineage>
</organism>
<dbReference type="AlphaFoldDB" id="X1I077"/>
<feature type="non-terminal residue" evidence="1">
    <location>
        <position position="40"/>
    </location>
</feature>
<dbReference type="EMBL" id="BARU01016214">
    <property type="protein sequence ID" value="GAH59464.1"/>
    <property type="molecule type" value="Genomic_DNA"/>
</dbReference>
<evidence type="ECO:0000313" key="1">
    <source>
        <dbReference type="EMBL" id="GAH59464.1"/>
    </source>
</evidence>
<comment type="caution">
    <text evidence="1">The sequence shown here is derived from an EMBL/GenBank/DDBJ whole genome shotgun (WGS) entry which is preliminary data.</text>
</comment>
<gene>
    <name evidence="1" type="ORF">S03H2_27227</name>
</gene>